<dbReference type="PANTHER" id="PTHR46033:SF78">
    <property type="entry name" value="OS06G0232700 PROTEIN"/>
    <property type="match status" value="1"/>
</dbReference>
<accession>A0A3B6FHV2</accession>
<keyword evidence="3" id="KW-1185">Reference proteome</keyword>
<dbReference type="InterPro" id="IPR044824">
    <property type="entry name" value="MAIN-like"/>
</dbReference>
<organism evidence="2">
    <name type="scientific">Triticum aestivum</name>
    <name type="common">Wheat</name>
    <dbReference type="NCBI Taxonomy" id="4565"/>
    <lineage>
        <taxon>Eukaryota</taxon>
        <taxon>Viridiplantae</taxon>
        <taxon>Streptophyta</taxon>
        <taxon>Embryophyta</taxon>
        <taxon>Tracheophyta</taxon>
        <taxon>Spermatophyta</taxon>
        <taxon>Magnoliopsida</taxon>
        <taxon>Liliopsida</taxon>
        <taxon>Poales</taxon>
        <taxon>Poaceae</taxon>
        <taxon>BOP clade</taxon>
        <taxon>Pooideae</taxon>
        <taxon>Triticodae</taxon>
        <taxon>Triticeae</taxon>
        <taxon>Triticinae</taxon>
        <taxon>Triticum</taxon>
    </lineage>
</organism>
<evidence type="ECO:0000313" key="3">
    <source>
        <dbReference type="Proteomes" id="UP000019116"/>
    </source>
</evidence>
<dbReference type="EnsemblPlants" id="TraesCS3B02G004000.1">
    <property type="protein sequence ID" value="TraesCS3B02G004000.1"/>
    <property type="gene ID" value="TraesCS3B02G004000"/>
</dbReference>
<dbReference type="OMA" id="SYERFPI"/>
<reference evidence="2" key="2">
    <citation type="submission" date="2018-10" db="UniProtKB">
        <authorList>
            <consortium name="EnsemblPlants"/>
        </authorList>
    </citation>
    <scope>IDENTIFICATION</scope>
</reference>
<protein>
    <recommendedName>
        <fullName evidence="1">Aminotransferase-like plant mobile domain-containing protein</fullName>
    </recommendedName>
</protein>
<dbReference type="STRING" id="4565.A0A3B6FHV2"/>
<reference evidence="2" key="1">
    <citation type="submission" date="2018-08" db="EMBL/GenBank/DDBJ databases">
        <authorList>
            <person name="Rossello M."/>
        </authorList>
    </citation>
    <scope>NUCLEOTIDE SEQUENCE [LARGE SCALE GENOMIC DNA]</scope>
    <source>
        <strain evidence="2">cv. Chinese Spring</strain>
    </source>
</reference>
<dbReference type="Gramene" id="TraesCS3B02G004000.1">
    <property type="protein sequence ID" value="TraesCS3B02G004000.1"/>
    <property type="gene ID" value="TraesCS3B02G004000"/>
</dbReference>
<dbReference type="Pfam" id="PF10536">
    <property type="entry name" value="PMD"/>
    <property type="match status" value="1"/>
</dbReference>
<evidence type="ECO:0000259" key="1">
    <source>
        <dbReference type="Pfam" id="PF10536"/>
    </source>
</evidence>
<sequence length="419" mass="47911">MRQVNQCSYTKRQVKRFSYDKSLLTCLVDRWRPETHTFHFPWGEMAPTLQDVSYLLGLPLAGAAIGPLEAESRWQTAMQTHFLAAVPTARAIDNDPHGPLFRWLSQFQIVSLGYPDVQLSEAQIDRSLEAYILWLFGKTMFTENHVTTVDARLIGIAREIADARCPADILQRSFGSAVLAATYRGLCKACLLKSRKSGVVGCPLLLQLWSYERFPIGRPYVYVDKPFGLEDLAGAYVPAIGDLPTMGSVWARRERQFAHSQVRGCYPSFTVQFDSLHEDQVIWEPYSAQAISSRYPVGISGLCTRDRHFWMTKGKLVFDVTVEEMSLHRVMRQFGLYQEPEIPDIPHLPDHVHKDSRLGGNKSMDYWLKSVTPYVDEWTTAATNIWGEVQAYNWEMFGLYLQRYRHTTRIYLVPSAAPD</sequence>
<name>A0A3B6FHV2_WHEAT</name>
<dbReference type="PANTHER" id="PTHR46033">
    <property type="entry name" value="PROTEIN MAIN-LIKE 2"/>
    <property type="match status" value="1"/>
</dbReference>
<dbReference type="AlphaFoldDB" id="A0A3B6FHV2"/>
<dbReference type="GO" id="GO:0010073">
    <property type="term" value="P:meristem maintenance"/>
    <property type="evidence" value="ECO:0007669"/>
    <property type="project" value="InterPro"/>
</dbReference>
<dbReference type="InterPro" id="IPR019557">
    <property type="entry name" value="AminoTfrase-like_pln_mobile"/>
</dbReference>
<proteinExistence type="predicted"/>
<dbReference type="Gramene" id="TraesCS3B03G0007800.1">
    <property type="protein sequence ID" value="TraesCS3B03G0007800.1.CDS"/>
    <property type="gene ID" value="TraesCS3B03G0007800"/>
</dbReference>
<dbReference type="Proteomes" id="UP000019116">
    <property type="component" value="Chromosome 3B"/>
</dbReference>
<feature type="domain" description="Aminotransferase-like plant mobile" evidence="1">
    <location>
        <begin position="11"/>
        <end position="359"/>
    </location>
</feature>
<evidence type="ECO:0000313" key="2">
    <source>
        <dbReference type="EnsemblPlants" id="TraesCS3B02G004000.1"/>
    </source>
</evidence>